<feature type="non-terminal residue" evidence="2">
    <location>
        <position position="756"/>
    </location>
</feature>
<gene>
    <name evidence="2" type="ORF">AVDCRST_MAG41-459</name>
</gene>
<feature type="compositionally biased region" description="Basic residues" evidence="1">
    <location>
        <begin position="86"/>
        <end position="97"/>
    </location>
</feature>
<feature type="compositionally biased region" description="Basic residues" evidence="1">
    <location>
        <begin position="633"/>
        <end position="649"/>
    </location>
</feature>
<feature type="compositionally biased region" description="Basic and acidic residues" evidence="1">
    <location>
        <begin position="73"/>
        <end position="85"/>
    </location>
</feature>
<feature type="compositionally biased region" description="Basic residues" evidence="1">
    <location>
        <begin position="293"/>
        <end position="306"/>
    </location>
</feature>
<feature type="compositionally biased region" description="Basic and acidic residues" evidence="1">
    <location>
        <begin position="98"/>
        <end position="110"/>
    </location>
</feature>
<feature type="compositionally biased region" description="Basic residues" evidence="1">
    <location>
        <begin position="354"/>
        <end position="370"/>
    </location>
</feature>
<keyword evidence="2" id="KW-0132">Cell division</keyword>
<evidence type="ECO:0000256" key="1">
    <source>
        <dbReference type="SAM" id="MobiDB-lite"/>
    </source>
</evidence>
<feature type="compositionally biased region" description="Basic and acidic residues" evidence="1">
    <location>
        <begin position="508"/>
        <end position="529"/>
    </location>
</feature>
<feature type="compositionally biased region" description="Basic residues" evidence="1">
    <location>
        <begin position="667"/>
        <end position="698"/>
    </location>
</feature>
<sequence>GSSSHIQVAMVLDRHRSGRRARHLRVLPRQRRVRGGPDLRRAGPVGEWQLLQRGGQRPRADPRHHPAHPGRRPGQDHLRVPDRARRAGRPVARQRRPGVRDQDQPAEHLRHPAGQPAADPADRLPAVLHHELGAGRRLPGDELRQVEGQAGQQGHPEDDVRRRRRGGRGHRGAPGDQGVPGEPGQVPGHRRQDPQGRPAVRPARHRQDAAGPRGRRRGRGAVLLDLRLGLRRDVRRRRRLPGAGPVRAGQDQRAGDHLRGRDRRRRPAPRRRHGRRPRRARADPQPAAGRDGRVRRQGRRHPHRGHQPAGHPGPGAAAPGPVRPADRGGPAGPARPQGRADRARQGQAAGPGHRPGRHRPAHPRLHRRRPGQRDQRGGAAHRPAERHPGPDGLAGGGDRPRHRRPGAQDPGDEREGEEAHRVPRGGPRAGRLGAAQPRPGAQGDDPAARPVPRAHPGAADRGPLHADPLGDDRPAGVRAGRPGRRGARLPRADHRCQRRHQQGQRAGPLDDHRVRHEHEARCGEVRPEGLRAVPRPRLRPPAGLLRDRRHRHRQRGAPADRAGPRRGLGDPHGVPGRPRRPGARADGEGDPGQGRPGPDLRPGGQAPAAQHVRGLRPALAVGQAAGDDPGRAGRGRRRARSGQRQRPGRHAVAGSPAGPGVPERQRQRVRPAGRRAGLRQRPARRQRLQPPGRVRRPRPGPARPGRLRAGPARPGPARPGRLRPGPARAGRAPAPGVGRLRLAAGRRAVPAGVAGL</sequence>
<name>A0A6J4HBL2_9ACTN</name>
<reference evidence="2" key="1">
    <citation type="submission" date="2020-02" db="EMBL/GenBank/DDBJ databases">
        <authorList>
            <person name="Meier V. D."/>
        </authorList>
    </citation>
    <scope>NUCLEOTIDE SEQUENCE</scope>
    <source>
        <strain evidence="2">AVDCRST_MAG41</strain>
    </source>
</reference>
<dbReference type="AlphaFoldDB" id="A0A6J4HBL2"/>
<feature type="compositionally biased region" description="Basic and acidic residues" evidence="1">
    <location>
        <begin position="371"/>
        <end position="389"/>
    </location>
</feature>
<feature type="compositionally biased region" description="Basic and acidic residues" evidence="1">
    <location>
        <begin position="411"/>
        <end position="421"/>
    </location>
</feature>
<feature type="compositionally biased region" description="Basic residues" evidence="1">
    <location>
        <begin position="260"/>
        <end position="279"/>
    </location>
</feature>
<feature type="compositionally biased region" description="Low complexity" evidence="1">
    <location>
        <begin position="307"/>
        <end position="320"/>
    </location>
</feature>
<protein>
    <submittedName>
        <fullName evidence="2">Cell division protein FtsH</fullName>
    </submittedName>
</protein>
<keyword evidence="2" id="KW-0131">Cell cycle</keyword>
<feature type="compositionally biased region" description="Low complexity" evidence="1">
    <location>
        <begin position="703"/>
        <end position="712"/>
    </location>
</feature>
<feature type="region of interest" description="Disordered" evidence="1">
    <location>
        <begin position="236"/>
        <end position="739"/>
    </location>
</feature>
<feature type="region of interest" description="Disordered" evidence="1">
    <location>
        <begin position="146"/>
        <end position="220"/>
    </location>
</feature>
<feature type="compositionally biased region" description="Low complexity" evidence="1">
    <location>
        <begin position="530"/>
        <end position="544"/>
    </location>
</feature>
<proteinExistence type="predicted"/>
<feature type="compositionally biased region" description="Low complexity" evidence="1">
    <location>
        <begin position="718"/>
        <end position="739"/>
    </location>
</feature>
<feature type="non-terminal residue" evidence="2">
    <location>
        <position position="1"/>
    </location>
</feature>
<feature type="compositionally biased region" description="Basic residues" evidence="1">
    <location>
        <begin position="162"/>
        <end position="171"/>
    </location>
</feature>
<feature type="compositionally biased region" description="Basic and acidic residues" evidence="1">
    <location>
        <begin position="462"/>
        <end position="475"/>
    </location>
</feature>
<dbReference type="EMBL" id="CADCTP010000044">
    <property type="protein sequence ID" value="CAA9219985.1"/>
    <property type="molecule type" value="Genomic_DNA"/>
</dbReference>
<accession>A0A6J4HBL2</accession>
<dbReference type="GO" id="GO:0051301">
    <property type="term" value="P:cell division"/>
    <property type="evidence" value="ECO:0007669"/>
    <property type="project" value="UniProtKB-KW"/>
</dbReference>
<feature type="compositionally biased region" description="Low complexity" evidence="1">
    <location>
        <begin position="424"/>
        <end position="441"/>
    </location>
</feature>
<feature type="region of interest" description="Disordered" evidence="1">
    <location>
        <begin position="29"/>
        <end position="121"/>
    </location>
</feature>
<evidence type="ECO:0000313" key="2">
    <source>
        <dbReference type="EMBL" id="CAA9219985.1"/>
    </source>
</evidence>
<feature type="compositionally biased region" description="Low complexity" evidence="1">
    <location>
        <begin position="174"/>
        <end position="187"/>
    </location>
</feature>
<organism evidence="2">
    <name type="scientific">uncultured Mycobacteriales bacterium</name>
    <dbReference type="NCBI Taxonomy" id="581187"/>
    <lineage>
        <taxon>Bacteria</taxon>
        <taxon>Bacillati</taxon>
        <taxon>Actinomycetota</taxon>
        <taxon>Actinomycetes</taxon>
        <taxon>Mycobacteriales</taxon>
        <taxon>environmental samples</taxon>
    </lineage>
</organism>